<organism evidence="1 2">
    <name type="scientific">Racocetra fulgida</name>
    <dbReference type="NCBI Taxonomy" id="60492"/>
    <lineage>
        <taxon>Eukaryota</taxon>
        <taxon>Fungi</taxon>
        <taxon>Fungi incertae sedis</taxon>
        <taxon>Mucoromycota</taxon>
        <taxon>Glomeromycotina</taxon>
        <taxon>Glomeromycetes</taxon>
        <taxon>Diversisporales</taxon>
        <taxon>Gigasporaceae</taxon>
        <taxon>Racocetra</taxon>
    </lineage>
</organism>
<dbReference type="AlphaFoldDB" id="A0A9N9P6X7"/>
<protein>
    <submittedName>
        <fullName evidence="1">16644_t:CDS:1</fullName>
    </submittedName>
</protein>
<sequence length="66" mass="7405">QPAIDKWLSSGIVEVTNLDNGMIGMLQVKPTFNLQNLFRHSKETLLFDRSNSSYSESDTNNLSKSS</sequence>
<evidence type="ECO:0000313" key="1">
    <source>
        <dbReference type="EMBL" id="CAG8809997.1"/>
    </source>
</evidence>
<accession>A0A9N9P6X7</accession>
<proteinExistence type="predicted"/>
<comment type="caution">
    <text evidence="1">The sequence shown here is derived from an EMBL/GenBank/DDBJ whole genome shotgun (WGS) entry which is preliminary data.</text>
</comment>
<reference evidence="1" key="1">
    <citation type="submission" date="2021-06" db="EMBL/GenBank/DDBJ databases">
        <authorList>
            <person name="Kallberg Y."/>
            <person name="Tangrot J."/>
            <person name="Rosling A."/>
        </authorList>
    </citation>
    <scope>NUCLEOTIDE SEQUENCE</scope>
    <source>
        <strain evidence="1">IN212</strain>
    </source>
</reference>
<feature type="non-terminal residue" evidence="1">
    <location>
        <position position="1"/>
    </location>
</feature>
<feature type="non-terminal residue" evidence="1">
    <location>
        <position position="66"/>
    </location>
</feature>
<dbReference type="Proteomes" id="UP000789396">
    <property type="component" value="Unassembled WGS sequence"/>
</dbReference>
<name>A0A9N9P6X7_9GLOM</name>
<keyword evidence="2" id="KW-1185">Reference proteome</keyword>
<dbReference type="EMBL" id="CAJVPZ010083513">
    <property type="protein sequence ID" value="CAG8809997.1"/>
    <property type="molecule type" value="Genomic_DNA"/>
</dbReference>
<gene>
    <name evidence="1" type="ORF">RFULGI_LOCUS18650</name>
</gene>
<evidence type="ECO:0000313" key="2">
    <source>
        <dbReference type="Proteomes" id="UP000789396"/>
    </source>
</evidence>